<gene>
    <name evidence="4" type="ORF">REG_1005</name>
</gene>
<dbReference type="Pfam" id="PF17482">
    <property type="entry name" value="Phage_sheath_1C"/>
    <property type="match status" value="1"/>
</dbReference>
<dbReference type="STRING" id="663321.REG_1005"/>
<dbReference type="InterPro" id="IPR052042">
    <property type="entry name" value="Tail_sheath_structural"/>
</dbReference>
<dbReference type="eggNOG" id="COG3497">
    <property type="taxonomic scope" value="Bacteria"/>
</dbReference>
<accession>E0WSR5</accession>
<sequence>MSLTRQSYFFNLLRAFTMSYKTPNVYVEEQAILPPSVAEVSTAIPAFIGYTARAGANNELKEKAVRISSLLAYQRHFGEAPLTHFDVKVNNQNVVEVKPKKTFDYFMYDCLRLYFANGGGDCYIVSVGNHQEKISKIAIEKGIDALEKEDEPTLIVMTESANLSTEDYGALCQKVLMHCATLKDRFAIFDAGENDIDQVKTFREKIGTDNLKYGAAYFPYLTTNLGYHYSDDSVEVTGISDPRTQIGHYSSGDNGLLVTYTGNQNDAPKIKISKHTDAEEKSISVVPNNSFVLEITIPKTGASAKDIVAIWNGLSDKKQFNMENQGTGVDMITQEITSPQALTYASDAPSATREKLSKLKSNKTALYNQIRTKIDNERLTLPPSAAIAGVYARIDRERGVWKSPANVSLNDVIGPTLKITDQQQENLNVDATAGKSINAIRSFTGKGTVVWGARTLAGNDNEWRYISVRRLFNLIEESLQKSTTFAVFEPNNAMTWLKVRTMAQSYLDDLWRKGALAGATPEEAYFVKADRGQTMTEQDILEGKLIVEIGVAAVRPAEFIVLRFAHKLQQA</sequence>
<dbReference type="EMBL" id="GL379591">
    <property type="protein sequence ID" value="EFL92034.1"/>
    <property type="molecule type" value="Genomic_DNA"/>
</dbReference>
<dbReference type="InterPro" id="IPR035089">
    <property type="entry name" value="Phage_sheath_subtilisin"/>
</dbReference>
<dbReference type="Proteomes" id="UP000005726">
    <property type="component" value="Unassembled WGS sequence"/>
</dbReference>
<dbReference type="InterPro" id="IPR020287">
    <property type="entry name" value="Tail_sheath_C"/>
</dbReference>
<evidence type="ECO:0000256" key="1">
    <source>
        <dbReference type="ARBA" id="ARBA00008005"/>
    </source>
</evidence>
<evidence type="ECO:0000259" key="2">
    <source>
        <dbReference type="Pfam" id="PF04984"/>
    </source>
</evidence>
<proteinExistence type="inferred from homology"/>
<reference evidence="4" key="1">
    <citation type="journal article" date="2009" name="Environ. Microbiol.">
        <title>Dynamics of genome evolution in facultative symbionts of aphids.</title>
        <authorList>
            <person name="Degnan P.H."/>
            <person name="Leonardo T.E."/>
            <person name="Cass B.N."/>
            <person name="Hurwitz B."/>
            <person name="Stern D."/>
            <person name="Gibbs R.A."/>
            <person name="Richards S."/>
            <person name="Moran N.A."/>
        </authorList>
    </citation>
    <scope>NUCLEOTIDE SEQUENCE [LARGE SCALE GENOMIC DNA]</scope>
    <source>
        <strain evidence="4">LSR1</strain>
    </source>
</reference>
<organism evidence="4 5">
    <name type="scientific">Candidatus Regiella insecticola LSR1</name>
    <dbReference type="NCBI Taxonomy" id="663321"/>
    <lineage>
        <taxon>Bacteria</taxon>
        <taxon>Pseudomonadati</taxon>
        <taxon>Pseudomonadota</taxon>
        <taxon>Gammaproteobacteria</taxon>
        <taxon>Enterobacterales</taxon>
        <taxon>Enterobacteriaceae</taxon>
        <taxon>aphid secondary symbionts</taxon>
        <taxon>Candidatus Regiella</taxon>
    </lineage>
</organism>
<evidence type="ECO:0000313" key="5">
    <source>
        <dbReference type="Proteomes" id="UP000005726"/>
    </source>
</evidence>
<name>E0WSR5_9ENTR</name>
<dbReference type="PANTHER" id="PTHR35861:SF1">
    <property type="entry name" value="PHAGE TAIL SHEATH PROTEIN"/>
    <property type="match status" value="1"/>
</dbReference>
<protein>
    <submittedName>
        <fullName evidence="4">Putative phage tail sheath protein</fullName>
    </submittedName>
</protein>
<feature type="domain" description="Tail sheath protein C-terminal" evidence="3">
    <location>
        <begin position="460"/>
        <end position="564"/>
    </location>
</feature>
<feature type="domain" description="Tail sheath protein subtilisin-like" evidence="2">
    <location>
        <begin position="339"/>
        <end position="456"/>
    </location>
</feature>
<comment type="similarity">
    <text evidence="1">Belongs to the myoviridae tail sheath protein family.</text>
</comment>
<evidence type="ECO:0000259" key="3">
    <source>
        <dbReference type="Pfam" id="PF17482"/>
    </source>
</evidence>
<dbReference type="HOGENOM" id="CLU_009303_2_0_6"/>
<evidence type="ECO:0000313" key="4">
    <source>
        <dbReference type="EMBL" id="EFL92034.1"/>
    </source>
</evidence>
<dbReference type="Gene3D" id="3.40.50.11780">
    <property type="match status" value="1"/>
</dbReference>
<dbReference type="PANTHER" id="PTHR35861">
    <property type="match status" value="1"/>
</dbReference>
<dbReference type="AlphaFoldDB" id="E0WSR5"/>
<keyword evidence="5" id="KW-1185">Reference proteome</keyword>
<dbReference type="Pfam" id="PF04984">
    <property type="entry name" value="Phage_sheath_1"/>
    <property type="match status" value="1"/>
</dbReference>